<keyword evidence="2" id="KW-0547">Nucleotide-binding</keyword>
<dbReference type="InterPro" id="IPR027417">
    <property type="entry name" value="P-loop_NTPase"/>
</dbReference>
<dbReference type="InterPro" id="IPR003439">
    <property type="entry name" value="ABC_transporter-like_ATP-bd"/>
</dbReference>
<gene>
    <name evidence="5" type="ORF">EVJ47_08235</name>
</gene>
<reference evidence="5 6" key="1">
    <citation type="submission" date="2019-01" db="EMBL/GenBank/DDBJ databases">
        <title>Insights into ecological role of a new deltaproteobacterial order Candidatus Sinidesulfobacterales (Sva0485) by metagenomics and metatranscriptomics.</title>
        <authorList>
            <person name="Tan S."/>
            <person name="Liu J."/>
            <person name="Fang Y."/>
            <person name="Hedlund B.P."/>
            <person name="Lian Z.H."/>
            <person name="Huang L.Y."/>
            <person name="Li J.T."/>
            <person name="Huang L.N."/>
            <person name="Li W.J."/>
            <person name="Jiang H.C."/>
            <person name="Dong H.L."/>
            <person name="Shu W.S."/>
        </authorList>
    </citation>
    <scope>NUCLEOTIDE SEQUENCE [LARGE SCALE GENOMIC DNA]</scope>
    <source>
        <strain evidence="5">AP3</strain>
    </source>
</reference>
<evidence type="ECO:0000313" key="5">
    <source>
        <dbReference type="EMBL" id="RZD13909.1"/>
    </source>
</evidence>
<protein>
    <submittedName>
        <fullName evidence="5">ATP-binding cassette domain-containing protein</fullName>
    </submittedName>
</protein>
<dbReference type="SMART" id="SM00382">
    <property type="entry name" value="AAA"/>
    <property type="match status" value="1"/>
</dbReference>
<evidence type="ECO:0000256" key="1">
    <source>
        <dbReference type="ARBA" id="ARBA00022448"/>
    </source>
</evidence>
<dbReference type="SUPFAM" id="SSF52540">
    <property type="entry name" value="P-loop containing nucleoside triphosphate hydrolases"/>
    <property type="match status" value="1"/>
</dbReference>
<dbReference type="PANTHER" id="PTHR43023:SF6">
    <property type="entry name" value="INTERMEMBRANE PHOSPHOLIPID TRANSPORT SYSTEM ATP-BINDING PROTEIN MLAF"/>
    <property type="match status" value="1"/>
</dbReference>
<organism evidence="5 6">
    <name type="scientific">Candidatus Acidulodesulfobacterium ferriphilum</name>
    <dbReference type="NCBI Taxonomy" id="2597223"/>
    <lineage>
        <taxon>Bacteria</taxon>
        <taxon>Deltaproteobacteria</taxon>
        <taxon>Candidatus Acidulodesulfobacterales</taxon>
        <taxon>Candidatus Acidulodesulfobacterium</taxon>
    </lineage>
</organism>
<accession>A0A519B9D3</accession>
<dbReference type="Pfam" id="PF00005">
    <property type="entry name" value="ABC_tran"/>
    <property type="match status" value="1"/>
</dbReference>
<evidence type="ECO:0000259" key="4">
    <source>
        <dbReference type="PROSITE" id="PS50893"/>
    </source>
</evidence>
<dbReference type="EMBL" id="SGBD01000005">
    <property type="protein sequence ID" value="RZD13909.1"/>
    <property type="molecule type" value="Genomic_DNA"/>
</dbReference>
<dbReference type="InterPro" id="IPR017871">
    <property type="entry name" value="ABC_transporter-like_CS"/>
</dbReference>
<feature type="domain" description="ABC transporter" evidence="4">
    <location>
        <begin position="2"/>
        <end position="238"/>
    </location>
</feature>
<dbReference type="PANTHER" id="PTHR43023">
    <property type="entry name" value="PROTEIN TRIGALACTOSYLDIACYLGLYCEROL 3, CHLOROPLASTIC"/>
    <property type="match status" value="1"/>
</dbReference>
<evidence type="ECO:0000313" key="6">
    <source>
        <dbReference type="Proteomes" id="UP000320813"/>
    </source>
</evidence>
<keyword evidence="3 5" id="KW-0067">ATP-binding</keyword>
<proteinExistence type="predicted"/>
<evidence type="ECO:0000256" key="3">
    <source>
        <dbReference type="ARBA" id="ARBA00022840"/>
    </source>
</evidence>
<dbReference type="Proteomes" id="UP000320813">
    <property type="component" value="Unassembled WGS sequence"/>
</dbReference>
<dbReference type="AlphaFoldDB" id="A0A519B9D3"/>
<sequence>MIILERLSKSFNGIKVLNDLDIKFDDQKITVVIGRSGGGKSVMLKHIIGLIKPDSGRVLVDGIDINILKRKELNEIRKKFGMVFQDGALFDSINIFENIAFPIRQHTKFKESEIKDRVHSMLGDVGLSGQELKMPSEISGGMRKRVAVARALILNPEIVLFDEPTTGLDPIMSDAINNLIISIYNKFKFTGIIISHDIEGAYKTGDVIAMLYDGSIIEIGSPAEIKSSKNPVVSQFVAGSMIGPINFNTI</sequence>
<name>A0A519B9D3_9DELT</name>
<dbReference type="PROSITE" id="PS50893">
    <property type="entry name" value="ABC_TRANSPORTER_2"/>
    <property type="match status" value="1"/>
</dbReference>
<evidence type="ECO:0000256" key="2">
    <source>
        <dbReference type="ARBA" id="ARBA00022741"/>
    </source>
</evidence>
<dbReference type="PROSITE" id="PS00211">
    <property type="entry name" value="ABC_TRANSPORTER_1"/>
    <property type="match status" value="1"/>
</dbReference>
<dbReference type="InterPro" id="IPR003593">
    <property type="entry name" value="AAA+_ATPase"/>
</dbReference>
<keyword evidence="1" id="KW-0813">Transport</keyword>
<comment type="caution">
    <text evidence="5">The sequence shown here is derived from an EMBL/GenBank/DDBJ whole genome shotgun (WGS) entry which is preliminary data.</text>
</comment>
<dbReference type="GO" id="GO:0005524">
    <property type="term" value="F:ATP binding"/>
    <property type="evidence" value="ECO:0007669"/>
    <property type="project" value="UniProtKB-KW"/>
</dbReference>
<dbReference type="Gene3D" id="3.40.50.300">
    <property type="entry name" value="P-loop containing nucleotide triphosphate hydrolases"/>
    <property type="match status" value="1"/>
</dbReference>
<dbReference type="GO" id="GO:0016887">
    <property type="term" value="F:ATP hydrolysis activity"/>
    <property type="evidence" value="ECO:0007669"/>
    <property type="project" value="InterPro"/>
</dbReference>